<sequence>MASLTRPEAITRLKSNVGAISLLTFARSFFTPYLALRAMVVGVLDSFASSPRSARGSDYVWWIETAITGMLLFNIAQAAYCIQSPKPALQPTQKGLKFVPLSKSSPLTRSYNSSIPDMVSTATSAASRNTQQSPLAQSLYRSTPTRPSQLSTVTPERGAASPGHSSLSSSTARVLNLAQPGTPSSTGLFYDDTSSASPSKVARGAAGAAGTASPAPTTTRSDFVVVDREEQEWMDNVWMGVRGKSEGKIGL</sequence>
<protein>
    <submittedName>
        <fullName evidence="2">Uncharacterized protein</fullName>
    </submittedName>
</protein>
<evidence type="ECO:0000313" key="2">
    <source>
        <dbReference type="EMBL" id="RSH76544.1"/>
    </source>
</evidence>
<dbReference type="Proteomes" id="UP000279236">
    <property type="component" value="Unassembled WGS sequence"/>
</dbReference>
<keyword evidence="3" id="KW-1185">Reference proteome</keyword>
<feature type="compositionally biased region" description="Low complexity" evidence="1">
    <location>
        <begin position="202"/>
        <end position="221"/>
    </location>
</feature>
<dbReference type="AlphaFoldDB" id="A0A427XCU3"/>
<name>A0A427XCU3_9TREE</name>
<feature type="compositionally biased region" description="Polar residues" evidence="1">
    <location>
        <begin position="179"/>
        <end position="198"/>
    </location>
</feature>
<reference evidence="2 3" key="1">
    <citation type="submission" date="2018-11" db="EMBL/GenBank/DDBJ databases">
        <title>Genome sequence of Apiotrichum porosum DSM 27194.</title>
        <authorList>
            <person name="Aliyu H."/>
            <person name="Gorte O."/>
            <person name="Ochsenreither K."/>
        </authorList>
    </citation>
    <scope>NUCLEOTIDE SEQUENCE [LARGE SCALE GENOMIC DNA]</scope>
    <source>
        <strain evidence="2 3">DSM 27194</strain>
    </source>
</reference>
<dbReference type="RefSeq" id="XP_028471691.1">
    <property type="nucleotide sequence ID" value="XM_028621056.1"/>
</dbReference>
<comment type="caution">
    <text evidence="2">The sequence shown here is derived from an EMBL/GenBank/DDBJ whole genome shotgun (WGS) entry which is preliminary data.</text>
</comment>
<gene>
    <name evidence="2" type="ORF">EHS24_005533</name>
</gene>
<feature type="compositionally biased region" description="Polar residues" evidence="1">
    <location>
        <begin position="122"/>
        <end position="154"/>
    </location>
</feature>
<accession>A0A427XCU3</accession>
<evidence type="ECO:0000256" key="1">
    <source>
        <dbReference type="SAM" id="MobiDB-lite"/>
    </source>
</evidence>
<dbReference type="OrthoDB" id="2595605at2759"/>
<feature type="region of interest" description="Disordered" evidence="1">
    <location>
        <begin position="122"/>
        <end position="221"/>
    </location>
</feature>
<dbReference type="EMBL" id="RSCE01000024">
    <property type="protein sequence ID" value="RSH76544.1"/>
    <property type="molecule type" value="Genomic_DNA"/>
</dbReference>
<proteinExistence type="predicted"/>
<organism evidence="2 3">
    <name type="scientific">Apiotrichum porosum</name>
    <dbReference type="NCBI Taxonomy" id="105984"/>
    <lineage>
        <taxon>Eukaryota</taxon>
        <taxon>Fungi</taxon>
        <taxon>Dikarya</taxon>
        <taxon>Basidiomycota</taxon>
        <taxon>Agaricomycotina</taxon>
        <taxon>Tremellomycetes</taxon>
        <taxon>Trichosporonales</taxon>
        <taxon>Trichosporonaceae</taxon>
        <taxon>Apiotrichum</taxon>
    </lineage>
</organism>
<dbReference type="GeneID" id="39590076"/>
<evidence type="ECO:0000313" key="3">
    <source>
        <dbReference type="Proteomes" id="UP000279236"/>
    </source>
</evidence>